<evidence type="ECO:0000313" key="3">
    <source>
        <dbReference type="Proteomes" id="UP001055039"/>
    </source>
</evidence>
<comment type="caution">
    <text evidence="2">The sequence shown here is derived from an EMBL/GenBank/DDBJ whole genome shotgun (WGS) entry which is preliminary data.</text>
</comment>
<dbReference type="EMBL" id="BPRC01000010">
    <property type="protein sequence ID" value="GJE65828.1"/>
    <property type="molecule type" value="Genomic_DNA"/>
</dbReference>
<dbReference type="Proteomes" id="UP001055039">
    <property type="component" value="Unassembled WGS sequence"/>
</dbReference>
<protein>
    <submittedName>
        <fullName evidence="2">Uncharacterized protein</fullName>
    </submittedName>
</protein>
<reference evidence="2" key="2">
    <citation type="submission" date="2021-08" db="EMBL/GenBank/DDBJ databases">
        <authorList>
            <person name="Tani A."/>
            <person name="Ola A."/>
            <person name="Ogura Y."/>
            <person name="Katsura K."/>
            <person name="Hayashi T."/>
        </authorList>
    </citation>
    <scope>NUCLEOTIDE SEQUENCE</scope>
    <source>
        <strain evidence="2">NBRC 15686</strain>
    </source>
</reference>
<name>A0ABQ4UGZ3_9HYPH</name>
<gene>
    <name evidence="2" type="ORF">LNAOJCKE_3041</name>
</gene>
<keyword evidence="3" id="KW-1185">Reference proteome</keyword>
<reference evidence="2" key="1">
    <citation type="journal article" date="2021" name="Front. Microbiol.">
        <title>Comprehensive Comparative Genomics and Phenotyping of Methylobacterium Species.</title>
        <authorList>
            <person name="Alessa O."/>
            <person name="Ogura Y."/>
            <person name="Fujitani Y."/>
            <person name="Takami H."/>
            <person name="Hayashi T."/>
            <person name="Sahin N."/>
            <person name="Tani A."/>
        </authorList>
    </citation>
    <scope>NUCLEOTIDE SEQUENCE</scope>
    <source>
        <strain evidence="2">NBRC 15686</strain>
    </source>
</reference>
<sequence>MGSPASTPAPRLRVLSLGAGVQSTTLAVAACGLGENVGLQRSQERVHAALFFFDGLIKLRSDRADFIQPLFELVEARLEILTFFFNRVGHPAATHDRSYLSSCRRRIEGEIVEFSEQFPSDFAGLRITPCGADTRWQIIGCIGERRYGLIEGIEFALTDVAIFCELNNRPHFSVCVVHPSLYLPKKLLCSFYFLTSNAQSIERLLDRLLTHLGELCNSRAHSNCGRRKCERSSNQSLISIEPKLEAVERSVFGPFFQNRKHILGATESRLRRPPGKSEQEREHQEKESGEAPIHALISRASRIRAQLLSAAAHTLQQVGE</sequence>
<proteinExistence type="predicted"/>
<evidence type="ECO:0000256" key="1">
    <source>
        <dbReference type="SAM" id="MobiDB-lite"/>
    </source>
</evidence>
<accession>A0ABQ4UGZ3</accession>
<evidence type="ECO:0000313" key="2">
    <source>
        <dbReference type="EMBL" id="GJE65828.1"/>
    </source>
</evidence>
<feature type="compositionally biased region" description="Basic and acidic residues" evidence="1">
    <location>
        <begin position="275"/>
        <end position="289"/>
    </location>
</feature>
<feature type="region of interest" description="Disordered" evidence="1">
    <location>
        <begin position="266"/>
        <end position="295"/>
    </location>
</feature>
<organism evidence="2 3">
    <name type="scientific">Methylorubrum aminovorans</name>
    <dbReference type="NCBI Taxonomy" id="269069"/>
    <lineage>
        <taxon>Bacteria</taxon>
        <taxon>Pseudomonadati</taxon>
        <taxon>Pseudomonadota</taxon>
        <taxon>Alphaproteobacteria</taxon>
        <taxon>Hyphomicrobiales</taxon>
        <taxon>Methylobacteriaceae</taxon>
        <taxon>Methylorubrum</taxon>
    </lineage>
</organism>